<dbReference type="AlphaFoldDB" id="A0A6A4ZUH6"/>
<name>A0A6A4ZUH6_APHAT</name>
<proteinExistence type="predicted"/>
<sequence length="169" mass="18502">MLVGIVRSTDGASSSVRPVLDPATMLVGLDATSSPASSPPPRTRDDSSRGPMEITPHLYRLFRACVLGFHVLSLVYFVCFAYASYTDIYSSSDPSTALPASVQPTTSSGIVLLIQVITSALHLVRIKSLMTAACFHRAEYIPTKRPAAFYHRMFLWLSFHDLLVVLTHS</sequence>
<reference evidence="3 4" key="1">
    <citation type="submission" date="2019-06" db="EMBL/GenBank/DDBJ databases">
        <title>Genomics analysis of Aphanomyces spp. identifies a new class of oomycete effector associated with host adaptation.</title>
        <authorList>
            <person name="Gaulin E."/>
        </authorList>
    </citation>
    <scope>NUCLEOTIDE SEQUENCE [LARGE SCALE GENOMIC DNA]</scope>
    <source>
        <strain evidence="3 4">E</strain>
    </source>
</reference>
<gene>
    <name evidence="3" type="ORF">AaE_010879</name>
</gene>
<evidence type="ECO:0000313" key="3">
    <source>
        <dbReference type="EMBL" id="KAF0717354.1"/>
    </source>
</evidence>
<dbReference type="VEuPathDB" id="FungiDB:H257_15477"/>
<organism evidence="3 4">
    <name type="scientific">Aphanomyces astaci</name>
    <name type="common">Crayfish plague agent</name>
    <dbReference type="NCBI Taxonomy" id="112090"/>
    <lineage>
        <taxon>Eukaryota</taxon>
        <taxon>Sar</taxon>
        <taxon>Stramenopiles</taxon>
        <taxon>Oomycota</taxon>
        <taxon>Saprolegniomycetes</taxon>
        <taxon>Saprolegniales</taxon>
        <taxon>Verrucalvaceae</taxon>
        <taxon>Aphanomyces</taxon>
    </lineage>
</organism>
<keyword evidence="2" id="KW-1133">Transmembrane helix</keyword>
<accession>A0A6A4ZUH6</accession>
<feature type="transmembrane region" description="Helical" evidence="2">
    <location>
        <begin position="105"/>
        <end position="126"/>
    </location>
</feature>
<dbReference type="Proteomes" id="UP000469452">
    <property type="component" value="Unassembled WGS sequence"/>
</dbReference>
<keyword evidence="2" id="KW-0812">Transmembrane</keyword>
<evidence type="ECO:0000313" key="4">
    <source>
        <dbReference type="Proteomes" id="UP000469452"/>
    </source>
</evidence>
<comment type="caution">
    <text evidence="3">The sequence shown here is derived from an EMBL/GenBank/DDBJ whole genome shotgun (WGS) entry which is preliminary data.</text>
</comment>
<evidence type="ECO:0000256" key="1">
    <source>
        <dbReference type="SAM" id="MobiDB-lite"/>
    </source>
</evidence>
<feature type="non-terminal residue" evidence="3">
    <location>
        <position position="169"/>
    </location>
</feature>
<dbReference type="EMBL" id="VJMI01016678">
    <property type="protein sequence ID" value="KAF0717354.1"/>
    <property type="molecule type" value="Genomic_DNA"/>
</dbReference>
<feature type="region of interest" description="Disordered" evidence="1">
    <location>
        <begin position="29"/>
        <end position="51"/>
    </location>
</feature>
<evidence type="ECO:0000256" key="2">
    <source>
        <dbReference type="SAM" id="Phobius"/>
    </source>
</evidence>
<feature type="transmembrane region" description="Helical" evidence="2">
    <location>
        <begin position="61"/>
        <end position="85"/>
    </location>
</feature>
<keyword evidence="2" id="KW-0472">Membrane</keyword>
<protein>
    <submittedName>
        <fullName evidence="3">Uncharacterized protein</fullName>
    </submittedName>
</protein>